<reference evidence="1" key="1">
    <citation type="submission" date="2018-10" db="EMBL/GenBank/DDBJ databases">
        <title>Hidden diversity of soil giant viruses.</title>
        <authorList>
            <person name="Schulz F."/>
            <person name="Alteio L."/>
            <person name="Goudeau D."/>
            <person name="Ryan E.M."/>
            <person name="Malmstrom R.R."/>
            <person name="Blanchard J."/>
            <person name="Woyke T."/>
        </authorList>
    </citation>
    <scope>NUCLEOTIDE SEQUENCE</scope>
    <source>
        <strain evidence="1">HYV1</strain>
    </source>
</reference>
<gene>
    <name evidence="1" type="ORF">Hyperionvirus1_1</name>
</gene>
<dbReference type="EMBL" id="MK072383">
    <property type="protein sequence ID" value="AYV82422.1"/>
    <property type="molecule type" value="Genomic_DNA"/>
</dbReference>
<evidence type="ECO:0000313" key="1">
    <source>
        <dbReference type="EMBL" id="AYV82422.1"/>
    </source>
</evidence>
<organism evidence="1">
    <name type="scientific">Hyperionvirus sp</name>
    <dbReference type="NCBI Taxonomy" id="2487770"/>
    <lineage>
        <taxon>Viruses</taxon>
        <taxon>Varidnaviria</taxon>
        <taxon>Bamfordvirae</taxon>
        <taxon>Nucleocytoviricota</taxon>
        <taxon>Megaviricetes</taxon>
        <taxon>Imitervirales</taxon>
        <taxon>Mimiviridae</taxon>
        <taxon>Klosneuvirinae</taxon>
    </lineage>
</organism>
<proteinExistence type="predicted"/>
<name>A0A3G5A5X4_9VIRU</name>
<sequence>MNHNIYLIHAAKIIQQTLFDLFVQKGSFRGIKLAYVVDLFYKFFEFEPIKIKMKTKSETLTCVENGDILDFVEKYTVRDNHWRPRYVDQDRTLSIFIDDRNLCDIGENYISECALGYSNFGNEDVSYTVKKRSRSFDVFRDKRTYSVRSHPCEIIYKRGRQGRFACNGNVWGKGLVDIFEKRIWNSDSIGEISHDYQNG</sequence>
<protein>
    <submittedName>
        <fullName evidence="1">Uncharacterized protein</fullName>
    </submittedName>
</protein>
<accession>A0A3G5A5X4</accession>